<keyword evidence="3" id="KW-1185">Reference proteome</keyword>
<feature type="region of interest" description="Disordered" evidence="1">
    <location>
        <begin position="831"/>
        <end position="858"/>
    </location>
</feature>
<protein>
    <submittedName>
        <fullName evidence="2">Uncharacterized protein</fullName>
    </submittedName>
</protein>
<feature type="compositionally biased region" description="Low complexity" evidence="1">
    <location>
        <begin position="305"/>
        <end position="318"/>
    </location>
</feature>
<dbReference type="InParanoid" id="F2TWQ8"/>
<reference evidence="2" key="1">
    <citation type="submission" date="2009-08" db="EMBL/GenBank/DDBJ databases">
        <title>Annotation of Salpingoeca rosetta.</title>
        <authorList>
            <consortium name="The Broad Institute Genome Sequencing Platform"/>
            <person name="Russ C."/>
            <person name="Cuomo C."/>
            <person name="Burger G."/>
            <person name="Gray M.W."/>
            <person name="Holland P.W.H."/>
            <person name="King N."/>
            <person name="Lang F.B.F."/>
            <person name="Roger A.J."/>
            <person name="Ruiz-Trillo I."/>
            <person name="Young S.K."/>
            <person name="Zeng Q."/>
            <person name="Gargeya S."/>
            <person name="Alvarado L."/>
            <person name="Berlin A."/>
            <person name="Chapman S.B."/>
            <person name="Chen Z."/>
            <person name="Freedman E."/>
            <person name="Gellesch M."/>
            <person name="Goldberg J."/>
            <person name="Griggs A."/>
            <person name="Gujja S."/>
            <person name="Heilman E."/>
            <person name="Heiman D."/>
            <person name="Howarth C."/>
            <person name="Mehta T."/>
            <person name="Neiman D."/>
            <person name="Pearson M."/>
            <person name="Roberts A."/>
            <person name="Saif S."/>
            <person name="Shea T."/>
            <person name="Shenoy N."/>
            <person name="Sisk P."/>
            <person name="Stolte C."/>
            <person name="Sykes S."/>
            <person name="White J."/>
            <person name="Yandava C."/>
            <person name="Haas B."/>
            <person name="Nusbaum C."/>
            <person name="Birren B."/>
        </authorList>
    </citation>
    <scope>NUCLEOTIDE SEQUENCE [LARGE SCALE GENOMIC DNA]</scope>
    <source>
        <strain evidence="2">ATCC 50818</strain>
    </source>
</reference>
<feature type="region of interest" description="Disordered" evidence="1">
    <location>
        <begin position="100"/>
        <end position="138"/>
    </location>
</feature>
<dbReference type="EMBL" id="GL832955">
    <property type="protein sequence ID" value="EGD72504.1"/>
    <property type="molecule type" value="Genomic_DNA"/>
</dbReference>
<feature type="region of interest" description="Disordered" evidence="1">
    <location>
        <begin position="1052"/>
        <end position="1126"/>
    </location>
</feature>
<feature type="compositionally biased region" description="Polar residues" evidence="1">
    <location>
        <begin position="989"/>
        <end position="999"/>
    </location>
</feature>
<proteinExistence type="predicted"/>
<dbReference type="KEGG" id="sre:PTSG_00531"/>
<dbReference type="GeneID" id="16067551"/>
<gene>
    <name evidence="2" type="ORF">PTSG_00531</name>
</gene>
<feature type="compositionally biased region" description="Basic and acidic residues" evidence="1">
    <location>
        <begin position="1343"/>
        <end position="1355"/>
    </location>
</feature>
<name>F2TWQ8_SALR5</name>
<evidence type="ECO:0000256" key="1">
    <source>
        <dbReference type="SAM" id="MobiDB-lite"/>
    </source>
</evidence>
<feature type="region of interest" description="Disordered" evidence="1">
    <location>
        <begin position="1147"/>
        <end position="1181"/>
    </location>
</feature>
<dbReference type="Pfam" id="PF24917">
    <property type="entry name" value="BLTP3A_B"/>
    <property type="match status" value="1"/>
</dbReference>
<evidence type="ECO:0000313" key="2">
    <source>
        <dbReference type="EMBL" id="EGD72504.1"/>
    </source>
</evidence>
<dbReference type="Proteomes" id="UP000007799">
    <property type="component" value="Unassembled WGS sequence"/>
</dbReference>
<feature type="region of interest" description="Disordered" evidence="1">
    <location>
        <begin position="752"/>
        <end position="772"/>
    </location>
</feature>
<dbReference type="eggNOG" id="KOG2955">
    <property type="taxonomic scope" value="Eukaryota"/>
</dbReference>
<dbReference type="OrthoDB" id="43807at2759"/>
<evidence type="ECO:0000313" key="3">
    <source>
        <dbReference type="Proteomes" id="UP000007799"/>
    </source>
</evidence>
<dbReference type="RefSeq" id="XP_004999073.1">
    <property type="nucleotide sequence ID" value="XM_004999016.1"/>
</dbReference>
<organism evidence="3">
    <name type="scientific">Salpingoeca rosetta (strain ATCC 50818 / BSB-021)</name>
    <dbReference type="NCBI Taxonomy" id="946362"/>
    <lineage>
        <taxon>Eukaryota</taxon>
        <taxon>Choanoflagellata</taxon>
        <taxon>Craspedida</taxon>
        <taxon>Salpingoecidae</taxon>
        <taxon>Salpingoeca</taxon>
    </lineage>
</organism>
<dbReference type="PANTHER" id="PTHR22774">
    <property type="entry name" value="CHOREIN N-TERMINAL DOMAIN-CONTAINING PROTEIN"/>
    <property type="match status" value="1"/>
</dbReference>
<feature type="compositionally biased region" description="Polar residues" evidence="1">
    <location>
        <begin position="839"/>
        <end position="849"/>
    </location>
</feature>
<feature type="region of interest" description="Disordered" evidence="1">
    <location>
        <begin position="989"/>
        <end position="1013"/>
    </location>
</feature>
<feature type="compositionally biased region" description="Low complexity" evidence="1">
    <location>
        <begin position="345"/>
        <end position="373"/>
    </location>
</feature>
<feature type="region of interest" description="Disordered" evidence="1">
    <location>
        <begin position="302"/>
        <end position="374"/>
    </location>
</feature>
<feature type="region of interest" description="Disordered" evidence="1">
    <location>
        <begin position="1343"/>
        <end position="1365"/>
    </location>
</feature>
<dbReference type="PANTHER" id="PTHR22774:SF11">
    <property type="entry name" value="CHOREIN N-TERMINAL DOMAIN-CONTAINING PROTEIN"/>
    <property type="match status" value="1"/>
</dbReference>
<sequence length="1418" mass="154452">MTSYVKHQIAKKLASYFKDMTADKLALSVLKGTAVLHDLELQEGFLRSALLLPPWLYVTKASCNRADCKLSITRLKTHPMTIDIDRINIIIEAVDPEDHARHYQPTSGDGQHAGGPHDPHASAEATSAHHGKPEKYGVGDTVVDGVTVNVNLVEVHVHTPDFSAKCLLQGLQAESVNRNWEPVTDLRHAQDIDPTKQYVTLFKKLVLGTVSVSLTSSSLKLPEASRHTEVGVVLQESEIRISRRRSLLDNTVVLGVQVNIMPGVIKLELSREELQTLQVVLHSITQLADAYSRYNPATAAAGRESALSAMPSPAASTQPQPPPAAGRPRASTMKHSPVTSRRRTSSVASTHSSTGATVAATPPQAQSQQQQRQQLRHTLHPLYTLAIQHIHISILQPAPALASRPLPAGKDRARGRTLVTLIAQELELRHISGLRWRGSDKVGPAKEPFDHAFNARRDTWLRNLGYTSDVMGERQLHISMTRVALRALSVISDAGHPIRRNGGDNNAARGGRGPAADADDEQETTILMQPRYDEKNVPSYLLLLEHQAYDVPIGASSSPAPPPPVLFARLSPIKVQVNLAAIMHIAHFAQHTILRGLNGFFGLAAAAILEDIEAATSEQELAKVSSHISAASDLDKLEIVQLRAACTRRAKAIRVHMSGQLHKSSDNPVEQTQQQQQFSGPLLKFRGDLMAPAIEIPPLASGPAHIRHRTWLLRADALAFSNTSHWTENIGPASFRSMFLSPFFNAAPRHTHASSASHDERSSGCSGSAGPWQPTDVYSVLPPPQLMRTSRATFVSVRAVTLRSFGHPDGPLLSTVVEAPHVAAALVALPDAPAPAHNGGSQETEPQTTGQGGKGAPSADDTAAFALISVPERVGACLDDEEMLFMTRLLEEFQRHSSFFDSGLPAPRISCAAVQVPTIDVDLRVRAPPEMHLQLHVGGLLAADAGPRQPLHLCHATVVGTELARHTFSRAACLVGSVQRVCAHMSHLPQPQHTKSNTGDACDDGREKGKPGKPQVWFRFVDTLPTPQEADAFFAAWDQRQAMMHALRAAVSEAADDRDDTMRRSRSDSMAARKQPTTVERDFVEEDDAEELHERQQGVRTSDPHCATTPRQATKHVAVQSTQQQQQQQQQSLAAVLVNGPGEEQETAALTPEVGRDGGEARGLSSAARHDETTPLRNSWARMSNGSMDARQAQLEVMQVQNRLEDVASSGAEMLERSSGSQAMHFHQQEQPLPPLGSSSQHFFVSNLSIDMASDHGQLLGRYADDFQEALPAASRRFELENVRVNLVDSTEHSTLLDSLTRVTAPSQLVEMLQVGCSGLCVDVAQDASTGATRIQAGVRRPEAETCDVAPDKSRNPSSCTEQRDDSSVSYLEDCLKEVVKEKCHLQQALEDLSSELVRLKQENVALRQRMRSLAKPR</sequence>
<feature type="region of interest" description="Disordered" evidence="1">
    <location>
        <begin position="496"/>
        <end position="520"/>
    </location>
</feature>
<accession>F2TWQ8</accession>
<dbReference type="InterPro" id="IPR026728">
    <property type="entry name" value="BLTP3A/B"/>
</dbReference>